<keyword evidence="2" id="KW-1185">Reference proteome</keyword>
<sequence length="73" mass="8254">MIAWKEAPGDTRTSSQELCMGLQEAHEHNVTMHCQSDLLLLSRITVGPEQGEPPHHPLQNILNRVTVLRFRQG</sequence>
<reference evidence="1 2" key="1">
    <citation type="submission" date="2023-08" db="EMBL/GenBank/DDBJ databases">
        <title>A Necator americanus chromosomal reference genome.</title>
        <authorList>
            <person name="Ilik V."/>
            <person name="Petrzelkova K.J."/>
            <person name="Pardy F."/>
            <person name="Fuh T."/>
            <person name="Niatou-Singa F.S."/>
            <person name="Gouil Q."/>
            <person name="Baker L."/>
            <person name="Ritchie M.E."/>
            <person name="Jex A.R."/>
            <person name="Gazzola D."/>
            <person name="Li H."/>
            <person name="Toshio Fujiwara R."/>
            <person name="Zhan B."/>
            <person name="Aroian R.V."/>
            <person name="Pafco B."/>
            <person name="Schwarz E.M."/>
        </authorList>
    </citation>
    <scope>NUCLEOTIDE SEQUENCE [LARGE SCALE GENOMIC DNA]</scope>
    <source>
        <strain evidence="1 2">Aroian</strain>
        <tissue evidence="1">Whole animal</tissue>
    </source>
</reference>
<evidence type="ECO:0000313" key="2">
    <source>
        <dbReference type="Proteomes" id="UP001303046"/>
    </source>
</evidence>
<dbReference type="Proteomes" id="UP001303046">
    <property type="component" value="Unassembled WGS sequence"/>
</dbReference>
<accession>A0ABR1CFB9</accession>
<organism evidence="1 2">
    <name type="scientific">Necator americanus</name>
    <name type="common">Human hookworm</name>
    <dbReference type="NCBI Taxonomy" id="51031"/>
    <lineage>
        <taxon>Eukaryota</taxon>
        <taxon>Metazoa</taxon>
        <taxon>Ecdysozoa</taxon>
        <taxon>Nematoda</taxon>
        <taxon>Chromadorea</taxon>
        <taxon>Rhabditida</taxon>
        <taxon>Rhabditina</taxon>
        <taxon>Rhabditomorpha</taxon>
        <taxon>Strongyloidea</taxon>
        <taxon>Ancylostomatidae</taxon>
        <taxon>Bunostominae</taxon>
        <taxon>Necator</taxon>
    </lineage>
</organism>
<evidence type="ECO:0000313" key="1">
    <source>
        <dbReference type="EMBL" id="KAK6737151.1"/>
    </source>
</evidence>
<dbReference type="EMBL" id="JAVFWL010000002">
    <property type="protein sequence ID" value="KAK6737151.1"/>
    <property type="molecule type" value="Genomic_DNA"/>
</dbReference>
<comment type="caution">
    <text evidence="1">The sequence shown here is derived from an EMBL/GenBank/DDBJ whole genome shotgun (WGS) entry which is preliminary data.</text>
</comment>
<gene>
    <name evidence="1" type="primary">Necator_chrII.g7487</name>
    <name evidence="1" type="ORF">RB195_019693</name>
</gene>
<name>A0ABR1CFB9_NECAM</name>
<protein>
    <submittedName>
        <fullName evidence="1">Uncharacterized protein</fullName>
    </submittedName>
</protein>
<proteinExistence type="predicted"/>